<evidence type="ECO:0000256" key="3">
    <source>
        <dbReference type="ARBA" id="ARBA00022670"/>
    </source>
</evidence>
<feature type="region of interest" description="Disordered" evidence="8">
    <location>
        <begin position="59"/>
        <end position="150"/>
    </location>
</feature>
<keyword evidence="9" id="KW-1133">Transmembrane helix</keyword>
<dbReference type="GO" id="GO:0030313">
    <property type="term" value="C:cell envelope"/>
    <property type="evidence" value="ECO:0007669"/>
    <property type="project" value="UniProtKB-SubCell"/>
</dbReference>
<evidence type="ECO:0000256" key="2">
    <source>
        <dbReference type="ARBA" id="ARBA00004196"/>
    </source>
</evidence>
<dbReference type="InterPro" id="IPR016047">
    <property type="entry name" value="M23ase_b-sheet_dom"/>
</dbReference>
<feature type="compositionally biased region" description="Polar residues" evidence="8">
    <location>
        <begin position="111"/>
        <end position="121"/>
    </location>
</feature>
<feature type="compositionally biased region" description="Basic and acidic residues" evidence="8">
    <location>
        <begin position="138"/>
        <end position="150"/>
    </location>
</feature>
<sequence>MQHVILARDRRRKKSRLKGLVFLMAILSIFIGIVLALKNQPSINTTANYEQYVVLDEQQADQKDDPEQPEETTQLTSAEDQKQAADKTSTNTNNVNTEANEEVSEDEKNSELTAEDNSATSYDDLLAEDDEVEGQEGEISKVENKENEEKLPQEAEKVLNDILDVADEALRIQDQFSYTVGRGDKLKDVLEQSGLGASDARAMIKRFPELANLDGGQQFYWILDNHGELEYMNWLVSEKEERIYERKDNGKWVFQKIEKKGEWRQDVVRGVISGSFSSSLKEVGLSERQVNQLAVGLQSQIATNKLKKGDRFAILVKREYINGTVTEVGNVEGILIVSDKKRYYAIQADNGRYYSSHGETLSRGFARIPLLFNARVSSHYNPRRLHPVTRRVRPHNGVDFGIPTGTPIIAPSDGVVEHIAYQAKGAGRYIKIRHGHITTVYMHLSKTLVRVGQSVKKGERIALSGNTGASTGPHLHYEFHLNGRPVNPMTVKLPGSNSGMADKERKKFLTRAKYVEAKLKF</sequence>
<feature type="domain" description="M23ase beta-sheet core" evidence="10">
    <location>
        <begin position="394"/>
        <end position="488"/>
    </location>
</feature>
<feature type="transmembrane region" description="Helical" evidence="9">
    <location>
        <begin position="20"/>
        <end position="37"/>
    </location>
</feature>
<evidence type="ECO:0000256" key="9">
    <source>
        <dbReference type="SAM" id="Phobius"/>
    </source>
</evidence>
<organism evidence="12 13">
    <name type="scientific">Actinobacillus pleuropneumoniae</name>
    <name type="common">Haemophilus pleuropneumoniae</name>
    <dbReference type="NCBI Taxonomy" id="715"/>
    <lineage>
        <taxon>Bacteria</taxon>
        <taxon>Pseudomonadati</taxon>
        <taxon>Pseudomonadota</taxon>
        <taxon>Gammaproteobacteria</taxon>
        <taxon>Pasteurellales</taxon>
        <taxon>Pasteurellaceae</taxon>
        <taxon>Actinobacillus</taxon>
    </lineage>
</organism>
<comment type="cofactor">
    <cofactor evidence="1">
        <name>Zn(2+)</name>
        <dbReference type="ChEBI" id="CHEBI:29105"/>
    </cofactor>
</comment>
<evidence type="ECO:0000259" key="11">
    <source>
        <dbReference type="Pfam" id="PF19425"/>
    </source>
</evidence>
<dbReference type="CDD" id="cd12797">
    <property type="entry name" value="M23_peptidase"/>
    <property type="match status" value="1"/>
</dbReference>
<dbReference type="Gene3D" id="2.70.70.10">
    <property type="entry name" value="Glucose Permease (Domain IIA)"/>
    <property type="match status" value="1"/>
</dbReference>
<dbReference type="Proteomes" id="UP000275510">
    <property type="component" value="Chromosome"/>
</dbReference>
<dbReference type="GO" id="GO:0006508">
    <property type="term" value="P:proteolysis"/>
    <property type="evidence" value="ECO:0007669"/>
    <property type="project" value="UniProtKB-KW"/>
</dbReference>
<dbReference type="InterPro" id="IPR045834">
    <property type="entry name" value="Csd3_N2"/>
</dbReference>
<dbReference type="Pfam" id="PF01551">
    <property type="entry name" value="Peptidase_M23"/>
    <property type="match status" value="1"/>
</dbReference>
<accession>A0A448TXQ5</accession>
<keyword evidence="9" id="KW-0472">Membrane</keyword>
<keyword evidence="7 12" id="KW-0482">Metalloprotease</keyword>
<dbReference type="AlphaFoldDB" id="A0A448TXQ5"/>
<reference evidence="12 13" key="1">
    <citation type="submission" date="2018-12" db="EMBL/GenBank/DDBJ databases">
        <authorList>
            <consortium name="Pathogen Informatics"/>
        </authorList>
    </citation>
    <scope>NUCLEOTIDE SEQUENCE [LARGE SCALE GENOMIC DNA]</scope>
    <source>
        <strain evidence="12 13">NCTC10976</strain>
    </source>
</reference>
<keyword evidence="6" id="KW-0862">Zinc</keyword>
<keyword evidence="5 12" id="KW-0378">Hydrolase</keyword>
<dbReference type="PANTHER" id="PTHR21666:SF292">
    <property type="entry name" value="MUREIN DD-ENDOPEPTIDASE MEPM"/>
    <property type="match status" value="1"/>
</dbReference>
<evidence type="ECO:0000256" key="7">
    <source>
        <dbReference type="ARBA" id="ARBA00023049"/>
    </source>
</evidence>
<dbReference type="EC" id="3.4.24.75" evidence="12"/>
<evidence type="ECO:0000256" key="1">
    <source>
        <dbReference type="ARBA" id="ARBA00001947"/>
    </source>
</evidence>
<dbReference type="EMBL" id="LR134515">
    <property type="protein sequence ID" value="VEJ16454.1"/>
    <property type="molecule type" value="Genomic_DNA"/>
</dbReference>
<dbReference type="Gene3D" id="3.10.450.350">
    <property type="match status" value="2"/>
</dbReference>
<evidence type="ECO:0000256" key="4">
    <source>
        <dbReference type="ARBA" id="ARBA00022723"/>
    </source>
</evidence>
<dbReference type="PANTHER" id="PTHR21666">
    <property type="entry name" value="PEPTIDASE-RELATED"/>
    <property type="match status" value="1"/>
</dbReference>
<proteinExistence type="predicted"/>
<evidence type="ECO:0000256" key="6">
    <source>
        <dbReference type="ARBA" id="ARBA00022833"/>
    </source>
</evidence>
<gene>
    <name evidence="12" type="ORF">NCTC10976_00541</name>
</gene>
<name>A0A448TXQ5_ACTPL</name>
<feature type="compositionally biased region" description="Acidic residues" evidence="8">
    <location>
        <begin position="125"/>
        <end position="136"/>
    </location>
</feature>
<feature type="domain" description="Csd3-like second N-terminal" evidence="11">
    <location>
        <begin position="260"/>
        <end position="382"/>
    </location>
</feature>
<feature type="compositionally biased region" description="Low complexity" evidence="8">
    <location>
        <begin position="88"/>
        <end position="98"/>
    </location>
</feature>
<dbReference type="Pfam" id="PF19425">
    <property type="entry name" value="Csd3_N2"/>
    <property type="match status" value="1"/>
</dbReference>
<evidence type="ECO:0000313" key="12">
    <source>
        <dbReference type="EMBL" id="VEJ16454.1"/>
    </source>
</evidence>
<evidence type="ECO:0000313" key="13">
    <source>
        <dbReference type="Proteomes" id="UP000275510"/>
    </source>
</evidence>
<dbReference type="SUPFAM" id="SSF51261">
    <property type="entry name" value="Duplicated hybrid motif"/>
    <property type="match status" value="1"/>
</dbReference>
<keyword evidence="3 12" id="KW-0645">Protease</keyword>
<evidence type="ECO:0000259" key="10">
    <source>
        <dbReference type="Pfam" id="PF01551"/>
    </source>
</evidence>
<comment type="subcellular location">
    <subcellularLocation>
        <location evidence="2">Cell envelope</location>
    </subcellularLocation>
</comment>
<dbReference type="FunFam" id="2.70.70.10:FF:000002">
    <property type="entry name" value="Murein DD-endopeptidase MepM"/>
    <property type="match status" value="1"/>
</dbReference>
<dbReference type="NCBIfam" id="NF008652">
    <property type="entry name" value="PRK11649.1"/>
    <property type="match status" value="1"/>
</dbReference>
<dbReference type="GO" id="GO:0004222">
    <property type="term" value="F:metalloendopeptidase activity"/>
    <property type="evidence" value="ECO:0007669"/>
    <property type="project" value="TreeGrafter"/>
</dbReference>
<dbReference type="GO" id="GO:0046872">
    <property type="term" value="F:metal ion binding"/>
    <property type="evidence" value="ECO:0007669"/>
    <property type="project" value="UniProtKB-KW"/>
</dbReference>
<protein>
    <submittedName>
        <fullName evidence="12">Putative metalloprotease</fullName>
        <ecNumber evidence="12">3.4.24.75</ecNumber>
    </submittedName>
</protein>
<dbReference type="InterPro" id="IPR050570">
    <property type="entry name" value="Cell_wall_metabolism_enzyme"/>
</dbReference>
<evidence type="ECO:0000256" key="5">
    <source>
        <dbReference type="ARBA" id="ARBA00022801"/>
    </source>
</evidence>
<evidence type="ECO:0000256" key="8">
    <source>
        <dbReference type="SAM" id="MobiDB-lite"/>
    </source>
</evidence>
<dbReference type="InterPro" id="IPR011055">
    <property type="entry name" value="Dup_hybrid_motif"/>
</dbReference>
<keyword evidence="9" id="KW-0812">Transmembrane</keyword>
<keyword evidence="4" id="KW-0479">Metal-binding</keyword>